<organism evidence="4 5">
    <name type="scientific">Vibrio caribbeanicus ATCC BAA-2122</name>
    <dbReference type="NCBI Taxonomy" id="796620"/>
    <lineage>
        <taxon>Bacteria</taxon>
        <taxon>Pseudomonadati</taxon>
        <taxon>Pseudomonadota</taxon>
        <taxon>Gammaproteobacteria</taxon>
        <taxon>Vibrionales</taxon>
        <taxon>Vibrionaceae</taxon>
        <taxon>Vibrio</taxon>
    </lineage>
</organism>
<gene>
    <name evidence="4" type="ORF">VIBC2010_00255</name>
</gene>
<dbReference type="InterPro" id="IPR000914">
    <property type="entry name" value="SBP_5_dom"/>
</dbReference>
<dbReference type="AlphaFoldDB" id="E3BH05"/>
<dbReference type="InterPro" id="IPR025370">
    <property type="entry name" value="SgrR_HTH_N"/>
</dbReference>
<reference evidence="4 5" key="1">
    <citation type="journal article" date="2012" name="Int. J. Syst. Evol. Microbiol.">
        <title>Vibrio caribbeanicus sp. nov., isolated from the marine sponge Scleritoderma cyanea.</title>
        <authorList>
            <person name="Hoffmann M."/>
            <person name="Monday S.R."/>
            <person name="Allard M.W."/>
            <person name="Strain E.A."/>
            <person name="Whittaker P."/>
            <person name="Naum M."/>
            <person name="McCarthy P.J."/>
            <person name="Lopez J.V."/>
            <person name="Fischer M."/>
            <person name="Brown E.W."/>
        </authorList>
    </citation>
    <scope>NUCLEOTIDE SEQUENCE [LARGE SCALE GENOMIC DNA]</scope>
    <source>
        <strain evidence="4 5">ATCC BAA-2122</strain>
    </source>
</reference>
<protein>
    <recommendedName>
        <fullName evidence="6">ABC transporter substrate-binding protein</fullName>
    </recommendedName>
</protein>
<dbReference type="Proteomes" id="UP000002943">
    <property type="component" value="Unassembled WGS sequence"/>
</dbReference>
<dbReference type="InterPro" id="IPR039424">
    <property type="entry name" value="SBP_5"/>
</dbReference>
<evidence type="ECO:0000313" key="4">
    <source>
        <dbReference type="EMBL" id="EFP97642.1"/>
    </source>
</evidence>
<keyword evidence="5" id="KW-1185">Reference proteome</keyword>
<dbReference type="PANTHER" id="PTHR30290:SF72">
    <property type="entry name" value="HTH-TYPE TRANSCRIPTIONAL REGULATOR SGRR"/>
    <property type="match status" value="1"/>
</dbReference>
<evidence type="ECO:0000259" key="3">
    <source>
        <dbReference type="Pfam" id="PF12793"/>
    </source>
</evidence>
<dbReference type="eggNOG" id="COG4533">
    <property type="taxonomic scope" value="Bacteria"/>
</dbReference>
<dbReference type="Pfam" id="PF12793">
    <property type="entry name" value="SgrR_N"/>
    <property type="match status" value="1"/>
</dbReference>
<dbReference type="OrthoDB" id="5894719at2"/>
<dbReference type="Pfam" id="PF00496">
    <property type="entry name" value="SBP_bac_5"/>
    <property type="match status" value="1"/>
</dbReference>
<keyword evidence="1" id="KW-0238">DNA-binding</keyword>
<evidence type="ECO:0000256" key="1">
    <source>
        <dbReference type="ARBA" id="ARBA00023125"/>
    </source>
</evidence>
<sequence length="521" mass="60997">MNRRKLELYEALFKQYGPHTSHTMMADIAKAFVCSERHARTLLKQMSSYLWLKWLPTKGRGQKGQITCLIEPESACYLLVNHAVAAEKYDQVDHLLGFNQRDVSMGLKRYLASSVKQNSSTIFARFHRQINQLHPHLAFERTERHLIHEIFQTLVNSENHEIKPELAHTWKCSDDGKIWTFYLRESATFHDGSPIDAYEVVNNFKALSISDYWHSLYQHMIEVKAISSHVAQFTLSETDYSFAQLLSRAETAIMPSNQIYQPSHAYTPIGSGPFMVDIHSSRLIRLKRYPQYTGVTALINQIELWIYENWAEEKKCDQNFFFIHNQEDSYQVSTKEIGYFFLLLNRRELQRNEIKEPLVRLLETGETPNLNLTVPVNLSHENNNESRKLAKKLKSILPNVISEEVTFGHSTQRQDIRIGGIRCEYDKVTSFVAFFKLYPYWKRDLSWDQHSKLQAQIRKIRASYSPHEREYIVDKILKQLDDDNIMTIINSEDLTLNVPSRLKNVKINKIGWCDFAKLWLD</sequence>
<dbReference type="PANTHER" id="PTHR30290">
    <property type="entry name" value="PERIPLASMIC BINDING COMPONENT OF ABC TRANSPORTER"/>
    <property type="match status" value="1"/>
</dbReference>
<feature type="domain" description="Solute-binding protein family 5" evidence="2">
    <location>
        <begin position="161"/>
        <end position="309"/>
    </location>
</feature>
<dbReference type="GO" id="GO:1904680">
    <property type="term" value="F:peptide transmembrane transporter activity"/>
    <property type="evidence" value="ECO:0007669"/>
    <property type="project" value="TreeGrafter"/>
</dbReference>
<evidence type="ECO:0008006" key="6">
    <source>
        <dbReference type="Google" id="ProtNLM"/>
    </source>
</evidence>
<dbReference type="SUPFAM" id="SSF53850">
    <property type="entry name" value="Periplasmic binding protein-like II"/>
    <property type="match status" value="1"/>
</dbReference>
<evidence type="ECO:0000313" key="5">
    <source>
        <dbReference type="Proteomes" id="UP000002943"/>
    </source>
</evidence>
<evidence type="ECO:0000259" key="2">
    <source>
        <dbReference type="Pfam" id="PF00496"/>
    </source>
</evidence>
<proteinExistence type="predicted"/>
<dbReference type="GO" id="GO:0015833">
    <property type="term" value="P:peptide transport"/>
    <property type="evidence" value="ECO:0007669"/>
    <property type="project" value="TreeGrafter"/>
</dbReference>
<dbReference type="RefSeq" id="WP_009600251.1">
    <property type="nucleotide sequence ID" value="NZ_AEIU01000052.1"/>
</dbReference>
<accession>E3BH05</accession>
<name>E3BH05_9VIBR</name>
<feature type="domain" description="Transcriptional regulator SgrR N-terminal HTH" evidence="3">
    <location>
        <begin position="4"/>
        <end position="117"/>
    </location>
</feature>
<dbReference type="Gene3D" id="3.40.190.10">
    <property type="entry name" value="Periplasmic binding protein-like II"/>
    <property type="match status" value="1"/>
</dbReference>
<dbReference type="EMBL" id="AEIU01000052">
    <property type="protein sequence ID" value="EFP97642.1"/>
    <property type="molecule type" value="Genomic_DNA"/>
</dbReference>
<comment type="caution">
    <text evidence="4">The sequence shown here is derived from an EMBL/GenBank/DDBJ whole genome shotgun (WGS) entry which is preliminary data.</text>
</comment>
<dbReference type="STRING" id="796620.VIBC2010_00255"/>
<dbReference type="GO" id="GO:0003677">
    <property type="term" value="F:DNA binding"/>
    <property type="evidence" value="ECO:0007669"/>
    <property type="project" value="UniProtKB-KW"/>
</dbReference>